<dbReference type="PANTHER" id="PTHR43537">
    <property type="entry name" value="TRANSCRIPTIONAL REGULATOR, GNTR FAMILY"/>
    <property type="match status" value="1"/>
</dbReference>
<accession>A0A2T4UYJ8</accession>
<dbReference type="Pfam" id="PF07729">
    <property type="entry name" value="FCD"/>
    <property type="match status" value="1"/>
</dbReference>
<dbReference type="SMART" id="SM00345">
    <property type="entry name" value="HTH_GNTR"/>
    <property type="match status" value="1"/>
</dbReference>
<proteinExistence type="predicted"/>
<evidence type="ECO:0000256" key="3">
    <source>
        <dbReference type="ARBA" id="ARBA00023163"/>
    </source>
</evidence>
<dbReference type="SUPFAM" id="SSF46785">
    <property type="entry name" value="Winged helix' DNA-binding domain"/>
    <property type="match status" value="1"/>
</dbReference>
<evidence type="ECO:0000259" key="4">
    <source>
        <dbReference type="PROSITE" id="PS50949"/>
    </source>
</evidence>
<dbReference type="PANTHER" id="PTHR43537:SF24">
    <property type="entry name" value="GLUCONATE OPERON TRANSCRIPTIONAL REPRESSOR"/>
    <property type="match status" value="1"/>
</dbReference>
<dbReference type="Gene3D" id="1.20.120.530">
    <property type="entry name" value="GntR ligand-binding domain-like"/>
    <property type="match status" value="1"/>
</dbReference>
<keyword evidence="1" id="KW-0805">Transcription regulation</keyword>
<evidence type="ECO:0000313" key="5">
    <source>
        <dbReference type="EMBL" id="PTL74558.1"/>
    </source>
</evidence>
<dbReference type="InterPro" id="IPR011711">
    <property type="entry name" value="GntR_C"/>
</dbReference>
<keyword evidence="3" id="KW-0804">Transcription</keyword>
<dbReference type="PROSITE" id="PS50949">
    <property type="entry name" value="HTH_GNTR"/>
    <property type="match status" value="1"/>
</dbReference>
<name>A0A2T4UYJ8_9MICO</name>
<dbReference type="InterPro" id="IPR000524">
    <property type="entry name" value="Tscrpt_reg_HTH_GntR"/>
</dbReference>
<dbReference type="Proteomes" id="UP000241085">
    <property type="component" value="Unassembled WGS sequence"/>
</dbReference>
<dbReference type="EMBL" id="PZPL01000001">
    <property type="protein sequence ID" value="PTL74558.1"/>
    <property type="molecule type" value="Genomic_DNA"/>
</dbReference>
<evidence type="ECO:0000313" key="6">
    <source>
        <dbReference type="Proteomes" id="UP000241085"/>
    </source>
</evidence>
<dbReference type="InterPro" id="IPR036388">
    <property type="entry name" value="WH-like_DNA-bd_sf"/>
</dbReference>
<dbReference type="Gene3D" id="1.10.10.10">
    <property type="entry name" value="Winged helix-like DNA-binding domain superfamily/Winged helix DNA-binding domain"/>
    <property type="match status" value="1"/>
</dbReference>
<protein>
    <submittedName>
        <fullName evidence="5">GntR family transcriptional regulator</fullName>
    </submittedName>
</protein>
<comment type="caution">
    <text evidence="5">The sequence shown here is derived from an EMBL/GenBank/DDBJ whole genome shotgun (WGS) entry which is preliminary data.</text>
</comment>
<dbReference type="GO" id="GO:0003677">
    <property type="term" value="F:DNA binding"/>
    <property type="evidence" value="ECO:0007669"/>
    <property type="project" value="UniProtKB-KW"/>
</dbReference>
<dbReference type="InterPro" id="IPR008920">
    <property type="entry name" value="TF_FadR/GntR_C"/>
</dbReference>
<evidence type="ECO:0000256" key="2">
    <source>
        <dbReference type="ARBA" id="ARBA00023125"/>
    </source>
</evidence>
<keyword evidence="6" id="KW-1185">Reference proteome</keyword>
<dbReference type="SUPFAM" id="SSF48008">
    <property type="entry name" value="GntR ligand-binding domain-like"/>
    <property type="match status" value="1"/>
</dbReference>
<dbReference type="AlphaFoldDB" id="A0A2T4UYJ8"/>
<evidence type="ECO:0000256" key="1">
    <source>
        <dbReference type="ARBA" id="ARBA00023015"/>
    </source>
</evidence>
<sequence length="198" mass="21727">MGDLAAGTRVPQYELAEDLSMSITPVREALRRLASEGLVELDAHRDVRVAGLSAEEGRELFEVRLALEPAATALAAERRTEEDLERMREAAAALRPVTREEGEEAILAHSAFHRAVYRASHNAALVRLLDDLWAKSDRYRRRGLELPSGDEPRTVDHRQHGELLDLVVAGDVEGAAALARAHIEESLTGAVLEVLDAD</sequence>
<keyword evidence="2" id="KW-0238">DNA-binding</keyword>
<dbReference type="InterPro" id="IPR036390">
    <property type="entry name" value="WH_DNA-bd_sf"/>
</dbReference>
<dbReference type="GO" id="GO:0003700">
    <property type="term" value="F:DNA-binding transcription factor activity"/>
    <property type="evidence" value="ECO:0007669"/>
    <property type="project" value="InterPro"/>
</dbReference>
<organism evidence="5 6">
    <name type="scientific">Rathayibacter caricis DSM 15933</name>
    <dbReference type="NCBI Taxonomy" id="1328867"/>
    <lineage>
        <taxon>Bacteria</taxon>
        <taxon>Bacillati</taxon>
        <taxon>Actinomycetota</taxon>
        <taxon>Actinomycetes</taxon>
        <taxon>Micrococcales</taxon>
        <taxon>Microbacteriaceae</taxon>
        <taxon>Rathayibacter</taxon>
    </lineage>
</organism>
<gene>
    <name evidence="5" type="ORF">C1I63_01840</name>
</gene>
<dbReference type="SMART" id="SM00895">
    <property type="entry name" value="FCD"/>
    <property type="match status" value="1"/>
</dbReference>
<feature type="domain" description="HTH gntR-type" evidence="4">
    <location>
        <begin position="1"/>
        <end position="52"/>
    </location>
</feature>
<reference evidence="5 6" key="1">
    <citation type="submission" date="2018-03" db="EMBL/GenBank/DDBJ databases">
        <title>Bacteriophage NCPPB3778 and a type I-E CRISPR drive the evolution of the US Biological Select Agent, Rathayibacter toxicus.</title>
        <authorList>
            <person name="Davis E.W.II."/>
            <person name="Tabima J.F."/>
            <person name="Weisberg A.J."/>
            <person name="Dantas Lopes L."/>
            <person name="Wiseman M.S."/>
            <person name="Wiseman M.S."/>
            <person name="Pupko T."/>
            <person name="Belcher M.S."/>
            <person name="Sechler A.J."/>
            <person name="Tancos M.A."/>
            <person name="Schroeder B.K."/>
            <person name="Murray T.D."/>
            <person name="Luster D.G."/>
            <person name="Schneider W.L."/>
            <person name="Rogers E."/>
            <person name="Andreote F.D."/>
            <person name="Grunwald N.J."/>
            <person name="Putnam M.L."/>
            <person name="Chang J.H."/>
        </authorList>
    </citation>
    <scope>NUCLEOTIDE SEQUENCE [LARGE SCALE GENOMIC DNA]</scope>
    <source>
        <strain evidence="5 6">DSM 15933</strain>
    </source>
</reference>
<dbReference type="Pfam" id="PF00392">
    <property type="entry name" value="GntR"/>
    <property type="match status" value="1"/>
</dbReference>